<evidence type="ECO:0000313" key="2">
    <source>
        <dbReference type="Proteomes" id="UP000238801"/>
    </source>
</evidence>
<accession>A0A2T0X278</accession>
<dbReference type="Pfam" id="PF08837">
    <property type="entry name" value="DUF1810"/>
    <property type="match status" value="1"/>
</dbReference>
<dbReference type="InterPro" id="IPR036287">
    <property type="entry name" value="Rv1873-like_sf"/>
</dbReference>
<dbReference type="Gene3D" id="1.25.40.380">
    <property type="entry name" value="Protein of unknown function DUF1810"/>
    <property type="match status" value="1"/>
</dbReference>
<dbReference type="SUPFAM" id="SSF140736">
    <property type="entry name" value="Rv1873-like"/>
    <property type="match status" value="1"/>
</dbReference>
<organism evidence="1 2">
    <name type="scientific">Hasllibacter halocynthiae</name>
    <dbReference type="NCBI Taxonomy" id="595589"/>
    <lineage>
        <taxon>Bacteria</taxon>
        <taxon>Pseudomonadati</taxon>
        <taxon>Pseudomonadota</taxon>
        <taxon>Alphaproteobacteria</taxon>
        <taxon>Rhodobacterales</taxon>
        <taxon>Roseobacteraceae</taxon>
        <taxon>Hasllibacter</taxon>
    </lineage>
</organism>
<name>A0A2T0X278_9RHOB</name>
<proteinExistence type="predicted"/>
<dbReference type="OrthoDB" id="9801870at2"/>
<reference evidence="1 2" key="1">
    <citation type="submission" date="2018-03" db="EMBL/GenBank/DDBJ databases">
        <title>Genomic Encyclopedia of Archaeal and Bacterial Type Strains, Phase II (KMG-II): from individual species to whole genera.</title>
        <authorList>
            <person name="Goeker M."/>
        </authorList>
    </citation>
    <scope>NUCLEOTIDE SEQUENCE [LARGE SCALE GENOMIC DNA]</scope>
    <source>
        <strain evidence="1 2">DSM 29318</strain>
    </source>
</reference>
<evidence type="ECO:0000313" key="1">
    <source>
        <dbReference type="EMBL" id="PRY93056.1"/>
    </source>
</evidence>
<gene>
    <name evidence="1" type="ORF">BCF33_1922</name>
</gene>
<dbReference type="InterPro" id="IPR014937">
    <property type="entry name" value="DUF1810"/>
</dbReference>
<dbReference type="RefSeq" id="WP_106160688.1">
    <property type="nucleotide sequence ID" value="NZ_PVTT01000002.1"/>
</dbReference>
<dbReference type="Proteomes" id="UP000238801">
    <property type="component" value="Unassembled WGS sequence"/>
</dbReference>
<dbReference type="EMBL" id="PVTT01000002">
    <property type="protein sequence ID" value="PRY93056.1"/>
    <property type="molecule type" value="Genomic_DNA"/>
</dbReference>
<sequence>MTEEPDLDRFLRAQEHDFETALGELRAGRKRTHWIWWVFPQRAGLGTSPTAEAFGIRSETEARAYLAHPVLRERLARAAEAMLRNEGRPPEEVLGDLDAMKLRSSVSLFLAQPGAPEALRRVLDAFYGGEADPKAGFGG</sequence>
<dbReference type="AlphaFoldDB" id="A0A2T0X278"/>
<protein>
    <submittedName>
        <fullName evidence="1">Uncharacterized protein (DUF1810 family)</fullName>
    </submittedName>
</protein>
<comment type="caution">
    <text evidence="1">The sequence shown here is derived from an EMBL/GenBank/DDBJ whole genome shotgun (WGS) entry which is preliminary data.</text>
</comment>
<keyword evidence="2" id="KW-1185">Reference proteome</keyword>